<dbReference type="Gene3D" id="3.40.30.10">
    <property type="entry name" value="Glutaredoxin"/>
    <property type="match status" value="1"/>
</dbReference>
<dbReference type="InterPro" id="IPR019389">
    <property type="entry name" value="Selenoprotein_T"/>
</dbReference>
<reference evidence="4" key="1">
    <citation type="submission" date="2010-02" db="EMBL/GenBank/DDBJ databases">
        <title>Sequencing and annotation of the Blastocystis hominis genome.</title>
        <authorList>
            <person name="Wincker P."/>
        </authorList>
    </citation>
    <scope>NUCLEOTIDE SEQUENCE</scope>
    <source>
        <strain evidence="4">Singapore isolate B</strain>
    </source>
</reference>
<dbReference type="NCBIfam" id="TIGR02174">
    <property type="entry name" value="CXXU_selWTH"/>
    <property type="match status" value="1"/>
</dbReference>
<dbReference type="OrthoDB" id="60822at2759"/>
<accession>D8M1T1</accession>
<name>D8M1T1_BLAHO</name>
<dbReference type="PANTHER" id="PTHR13544">
    <property type="entry name" value="SELENOPROTEIN T"/>
    <property type="match status" value="1"/>
</dbReference>
<dbReference type="GeneID" id="24919303"/>
<keyword evidence="3" id="KW-0472">Membrane</keyword>
<dbReference type="PANTHER" id="PTHR13544:SF0">
    <property type="entry name" value="THIOREDOXIN REDUCTASE-LIKE SELENOPROTEIN T"/>
    <property type="match status" value="1"/>
</dbReference>
<dbReference type="InParanoid" id="D8M1T1"/>
<evidence type="ECO:0000256" key="2">
    <source>
        <dbReference type="ARBA" id="ARBA00023284"/>
    </source>
</evidence>
<evidence type="ECO:0000256" key="1">
    <source>
        <dbReference type="ARBA" id="ARBA00022729"/>
    </source>
</evidence>
<dbReference type="InterPro" id="IPR036249">
    <property type="entry name" value="Thioredoxin-like_sf"/>
</dbReference>
<dbReference type="RefSeq" id="XP_012896068.1">
    <property type="nucleotide sequence ID" value="XM_013040614.1"/>
</dbReference>
<keyword evidence="2" id="KW-0676">Redox-active center</keyword>
<keyword evidence="1" id="KW-0732">Signal</keyword>
<keyword evidence="3" id="KW-1133">Transmembrane helix</keyword>
<dbReference type="Pfam" id="PF10262">
    <property type="entry name" value="Rdx"/>
    <property type="match status" value="1"/>
</dbReference>
<dbReference type="GO" id="GO:0005789">
    <property type="term" value="C:endoplasmic reticulum membrane"/>
    <property type="evidence" value="ECO:0007669"/>
    <property type="project" value="TreeGrafter"/>
</dbReference>
<feature type="transmembrane region" description="Helical" evidence="3">
    <location>
        <begin position="64"/>
        <end position="87"/>
    </location>
</feature>
<protein>
    <submittedName>
        <fullName evidence="4">Uncharacterized protein</fullName>
    </submittedName>
</protein>
<dbReference type="GO" id="GO:0004791">
    <property type="term" value="F:thioredoxin-disulfide reductase (NADPH) activity"/>
    <property type="evidence" value="ECO:0007669"/>
    <property type="project" value="TreeGrafter"/>
</dbReference>
<dbReference type="InterPro" id="IPR011893">
    <property type="entry name" value="Selenoprotein_Rdx-typ"/>
</dbReference>
<evidence type="ECO:0000313" key="5">
    <source>
        <dbReference type="Proteomes" id="UP000008312"/>
    </source>
</evidence>
<keyword evidence="5" id="KW-1185">Reference proteome</keyword>
<dbReference type="SUPFAM" id="SSF52833">
    <property type="entry name" value="Thioredoxin-like"/>
    <property type="match status" value="1"/>
</dbReference>
<organism evidence="4">
    <name type="scientific">Blastocystis hominis</name>
    <dbReference type="NCBI Taxonomy" id="12968"/>
    <lineage>
        <taxon>Eukaryota</taxon>
        <taxon>Sar</taxon>
        <taxon>Stramenopiles</taxon>
        <taxon>Bigyra</taxon>
        <taxon>Opalozoa</taxon>
        <taxon>Opalinata</taxon>
        <taxon>Blastocystidae</taxon>
        <taxon>Blastocystis</taxon>
    </lineage>
</organism>
<gene>
    <name evidence="4" type="ORF">GSBLH_T00002096001</name>
</gene>
<dbReference type="Proteomes" id="UP000008312">
    <property type="component" value="Unassembled WGS sequence"/>
</dbReference>
<keyword evidence="3" id="KW-0812">Transmembrane</keyword>
<evidence type="ECO:0000313" key="4">
    <source>
        <dbReference type="EMBL" id="CBK22020.2"/>
    </source>
</evidence>
<dbReference type="GO" id="GO:0045454">
    <property type="term" value="P:cell redox homeostasis"/>
    <property type="evidence" value="ECO:0007669"/>
    <property type="project" value="TreeGrafter"/>
</dbReference>
<evidence type="ECO:0000256" key="3">
    <source>
        <dbReference type="SAM" id="Phobius"/>
    </source>
</evidence>
<proteinExistence type="predicted"/>
<dbReference type="EMBL" id="FN668646">
    <property type="protein sequence ID" value="CBK22020.2"/>
    <property type="molecule type" value="Genomic_DNA"/>
</dbReference>
<dbReference type="AlphaFoldDB" id="D8M1T1"/>
<sequence length="162" mass="18988">MEETFNRQPTQEQKAKKDNILVKTCIDPVAVKTYEDLKALLETKYPGRFTYTHEIYPLPFWRDIVSRMCNAIFALFCLILVAILIIPKTPYSYLISKEFLTMFREKKFYIMGVVAVLNYLCEYLQKSGAFEIYFNDKLVSSKLASGDYPEEETITNFIDKQE</sequence>